<dbReference type="PANTHER" id="PTHR46780">
    <property type="entry name" value="PROTEIN EVA-1"/>
    <property type="match status" value="1"/>
</dbReference>
<feature type="transmembrane region" description="Helical" evidence="2">
    <location>
        <begin position="304"/>
        <end position="328"/>
    </location>
</feature>
<evidence type="ECO:0000256" key="2">
    <source>
        <dbReference type="SAM" id="Phobius"/>
    </source>
</evidence>
<dbReference type="GO" id="GO:0030246">
    <property type="term" value="F:carbohydrate binding"/>
    <property type="evidence" value="ECO:0007669"/>
    <property type="project" value="InterPro"/>
</dbReference>
<evidence type="ECO:0000256" key="1">
    <source>
        <dbReference type="SAM" id="MobiDB-lite"/>
    </source>
</evidence>
<dbReference type="Gene3D" id="2.60.120.740">
    <property type="match status" value="2"/>
</dbReference>
<dbReference type="CDD" id="cd22829">
    <property type="entry name" value="Gal_Rha_Lectin_EVA1_EVA1C_rpt2"/>
    <property type="match status" value="1"/>
</dbReference>
<proteinExistence type="predicted"/>
<gene>
    <name evidence="4" type="ORF">g.25117</name>
</gene>
<dbReference type="AlphaFoldDB" id="A0A1B6EF65"/>
<feature type="domain" description="SUEL-type lectin" evidence="3">
    <location>
        <begin position="76"/>
        <end position="168"/>
    </location>
</feature>
<keyword evidence="2" id="KW-0472">Membrane</keyword>
<evidence type="ECO:0000259" key="3">
    <source>
        <dbReference type="PROSITE" id="PS50228"/>
    </source>
</evidence>
<dbReference type="InterPro" id="IPR043159">
    <property type="entry name" value="Lectin_gal-bd_sf"/>
</dbReference>
<protein>
    <recommendedName>
        <fullName evidence="3">SUEL-type lectin domain-containing protein</fullName>
    </recommendedName>
</protein>
<feature type="non-terminal residue" evidence="4">
    <location>
        <position position="1"/>
    </location>
</feature>
<keyword evidence="2" id="KW-0812">Transmembrane</keyword>
<dbReference type="Pfam" id="PF02140">
    <property type="entry name" value="SUEL_Lectin"/>
    <property type="match status" value="2"/>
</dbReference>
<accession>A0A1B6EF65</accession>
<dbReference type="PROSITE" id="PS50228">
    <property type="entry name" value="SUEL_LECTIN"/>
    <property type="match status" value="2"/>
</dbReference>
<organism evidence="4">
    <name type="scientific">Clastoptera arizonana</name>
    <name type="common">Arizona spittle bug</name>
    <dbReference type="NCBI Taxonomy" id="38151"/>
    <lineage>
        <taxon>Eukaryota</taxon>
        <taxon>Metazoa</taxon>
        <taxon>Ecdysozoa</taxon>
        <taxon>Arthropoda</taxon>
        <taxon>Hexapoda</taxon>
        <taxon>Insecta</taxon>
        <taxon>Pterygota</taxon>
        <taxon>Neoptera</taxon>
        <taxon>Paraneoptera</taxon>
        <taxon>Hemiptera</taxon>
        <taxon>Auchenorrhyncha</taxon>
        <taxon>Cercopoidea</taxon>
        <taxon>Clastopteridae</taxon>
        <taxon>Clastoptera</taxon>
    </lineage>
</organism>
<feature type="domain" description="SUEL-type lectin" evidence="3">
    <location>
        <begin position="1"/>
        <end position="67"/>
    </location>
</feature>
<keyword evidence="2" id="KW-1133">Transmembrane helix</keyword>
<feature type="region of interest" description="Disordered" evidence="1">
    <location>
        <begin position="213"/>
        <end position="262"/>
    </location>
</feature>
<reference evidence="4" key="1">
    <citation type="submission" date="2015-12" db="EMBL/GenBank/DDBJ databases">
        <title>De novo transcriptome assembly of four potential Pierce s Disease insect vectors from Arizona vineyards.</title>
        <authorList>
            <person name="Tassone E.E."/>
        </authorList>
    </citation>
    <scope>NUCLEOTIDE SEQUENCE</scope>
</reference>
<name>A0A1B6EF65_9HEMI</name>
<dbReference type="EMBL" id="GEDC01000748">
    <property type="protein sequence ID" value="JAS36550.1"/>
    <property type="molecule type" value="Transcribed_RNA"/>
</dbReference>
<dbReference type="InterPro" id="IPR000922">
    <property type="entry name" value="Lectin_gal-bd_dom"/>
</dbReference>
<evidence type="ECO:0000313" key="4">
    <source>
        <dbReference type="EMBL" id="JAS36550.1"/>
    </source>
</evidence>
<sequence>CPDPSRPSSVPNGTCLWPSALQYSLLQTVVETCQKKRQCKFKSSPKIFQGDPCPGFRKYTEVAYKCRPYEFRSKVACENEVLPFRCNPNSRIAIYSASFGRTEYESVSCPQPQGVPEETCLVSYATETVMHICHGKRNCSVSADEATFGNPCKYPSTRMYLKVVFTCVPRTVLRDHYGNTIEHDEIPESDEYMDNYDTIEDALRHREMYSPKQQFAGEKQNNSQSDVSLTQLAPSPNDEVPPPGTTTSQLPPYVSHRLPKDMPRDSGHIYNNTITTANDVRVIGFISEWVQIYSYISKNKEKLILYWALSISGGLLSVLVLVISRLLWQRHRTRTSVTNTTLPSFVDDLSEIDTDIDLTTPATITILPTPSEVVRYGEANAPRSLSRSGNNQYYYG</sequence>
<feature type="compositionally biased region" description="Polar residues" evidence="1">
    <location>
        <begin position="219"/>
        <end position="234"/>
    </location>
</feature>